<evidence type="ECO:0000259" key="6">
    <source>
        <dbReference type="PROSITE" id="PS50850"/>
    </source>
</evidence>
<proteinExistence type="predicted"/>
<feature type="transmembrane region" description="Helical" evidence="5">
    <location>
        <begin position="20"/>
        <end position="39"/>
    </location>
</feature>
<keyword evidence="3 5" id="KW-1133">Transmembrane helix</keyword>
<dbReference type="InterPro" id="IPR036259">
    <property type="entry name" value="MFS_trans_sf"/>
</dbReference>
<dbReference type="GeneID" id="113515840"/>
<keyword evidence="4 5" id="KW-0472">Membrane</keyword>
<feature type="transmembrane region" description="Helical" evidence="5">
    <location>
        <begin position="346"/>
        <end position="370"/>
    </location>
</feature>
<feature type="transmembrane region" description="Helical" evidence="5">
    <location>
        <begin position="321"/>
        <end position="340"/>
    </location>
</feature>
<dbReference type="SUPFAM" id="SSF103473">
    <property type="entry name" value="MFS general substrate transporter"/>
    <property type="match status" value="1"/>
</dbReference>
<feature type="transmembrane region" description="Helical" evidence="5">
    <location>
        <begin position="155"/>
        <end position="177"/>
    </location>
</feature>
<reference evidence="8" key="1">
    <citation type="submission" date="2025-08" db="UniProtKB">
        <authorList>
            <consortium name="RefSeq"/>
        </authorList>
    </citation>
    <scope>IDENTIFICATION</scope>
    <source>
        <tissue evidence="8">Whole larvae</tissue>
    </source>
</reference>
<keyword evidence="2 5" id="KW-0812">Transmembrane</keyword>
<evidence type="ECO:0000256" key="3">
    <source>
        <dbReference type="ARBA" id="ARBA00022989"/>
    </source>
</evidence>
<evidence type="ECO:0000256" key="2">
    <source>
        <dbReference type="ARBA" id="ARBA00022692"/>
    </source>
</evidence>
<dbReference type="GO" id="GO:0016020">
    <property type="term" value="C:membrane"/>
    <property type="evidence" value="ECO:0007669"/>
    <property type="project" value="UniProtKB-SubCell"/>
</dbReference>
<feature type="domain" description="Major facilitator superfamily (MFS) profile" evidence="6">
    <location>
        <begin position="24"/>
        <end position="440"/>
    </location>
</feature>
<dbReference type="GO" id="GO:0006820">
    <property type="term" value="P:monoatomic anion transport"/>
    <property type="evidence" value="ECO:0007669"/>
    <property type="project" value="TreeGrafter"/>
</dbReference>
<evidence type="ECO:0000313" key="7">
    <source>
        <dbReference type="Proteomes" id="UP001652740"/>
    </source>
</evidence>
<dbReference type="Pfam" id="PF07690">
    <property type="entry name" value="MFS_1"/>
    <property type="match status" value="1"/>
</dbReference>
<feature type="transmembrane region" description="Helical" evidence="5">
    <location>
        <begin position="183"/>
        <end position="202"/>
    </location>
</feature>
<feature type="transmembrane region" description="Helical" evidence="5">
    <location>
        <begin position="285"/>
        <end position="309"/>
    </location>
</feature>
<dbReference type="Proteomes" id="UP001652740">
    <property type="component" value="Unplaced"/>
</dbReference>
<dbReference type="Gene3D" id="1.20.1250.20">
    <property type="entry name" value="MFS general substrate transporter like domains"/>
    <property type="match status" value="2"/>
</dbReference>
<dbReference type="InterPro" id="IPR020846">
    <property type="entry name" value="MFS_dom"/>
</dbReference>
<gene>
    <name evidence="8" type="primary">LOC113515840</name>
</gene>
<comment type="subcellular location">
    <subcellularLocation>
        <location evidence="1">Membrane</location>
        <topology evidence="1">Multi-pass membrane protein</topology>
    </subcellularLocation>
</comment>
<sequence>MGTTEKVENVRPKGLGIRHLQTLMLSTGMIISFCMRVNMSMAIVDMTDLSKEGSYDWSSRIKTMILSSFFWGYVILQIPSGELAKRFGGKRLILISVTINSIVSALLPKAPSIGGWQLVCACRMLQGLTQAFTYPCMHHLISQWIPIEEKGLLGTIIYSGGQLGIALQLIASGFIATAWGWQAIFYVNATIAAIWALAYLFLGSDSPETSKIISQEEVLYIQRSLGRVGQQERFPTPWLKIITSLPFWAVIVAHCGQNWGFFTLMTEMPTYMSKVLQFDLKSNGVLSSLPYIAMTLLSFPCGSVADLLIRRKWMTLVNTRRLFNTIGFWGPALALVGLSFAPRDNVVIPVVMLIISVGINAGHFTGYLLAHTDLAPNFSANLMSITNFLANIISIIAPLVCGVIVNDETDPTEWRKAFFVAVGVYFFSNLFFIRYITSDKQPWNEPKPNRSFVC</sequence>
<dbReference type="PANTHER" id="PTHR11662">
    <property type="entry name" value="SOLUTE CARRIER FAMILY 17"/>
    <property type="match status" value="1"/>
</dbReference>
<dbReference type="GO" id="GO:0015293">
    <property type="term" value="F:symporter activity"/>
    <property type="evidence" value="ECO:0007669"/>
    <property type="project" value="UniProtKB-KW"/>
</dbReference>
<dbReference type="AlphaFoldDB" id="A0A6J3C1J6"/>
<name>A0A6J3C1J6_GALME</name>
<dbReference type="GO" id="GO:0006814">
    <property type="term" value="P:sodium ion transport"/>
    <property type="evidence" value="ECO:0007669"/>
    <property type="project" value="UniProtKB-KW"/>
</dbReference>
<dbReference type="InterPro" id="IPR011701">
    <property type="entry name" value="MFS"/>
</dbReference>
<feature type="transmembrane region" description="Helical" evidence="5">
    <location>
        <begin position="245"/>
        <end position="265"/>
    </location>
</feature>
<dbReference type="InterPro" id="IPR050382">
    <property type="entry name" value="MFS_Na/Anion_cotransporter"/>
</dbReference>
<feature type="transmembrane region" description="Helical" evidence="5">
    <location>
        <begin position="417"/>
        <end position="437"/>
    </location>
</feature>
<organism evidence="7 8">
    <name type="scientific">Galleria mellonella</name>
    <name type="common">Greater wax moth</name>
    <dbReference type="NCBI Taxonomy" id="7137"/>
    <lineage>
        <taxon>Eukaryota</taxon>
        <taxon>Metazoa</taxon>
        <taxon>Ecdysozoa</taxon>
        <taxon>Arthropoda</taxon>
        <taxon>Hexapoda</taxon>
        <taxon>Insecta</taxon>
        <taxon>Pterygota</taxon>
        <taxon>Neoptera</taxon>
        <taxon>Endopterygota</taxon>
        <taxon>Lepidoptera</taxon>
        <taxon>Glossata</taxon>
        <taxon>Ditrysia</taxon>
        <taxon>Pyraloidea</taxon>
        <taxon>Pyralidae</taxon>
        <taxon>Galleriinae</taxon>
        <taxon>Galleria</taxon>
    </lineage>
</organism>
<protein>
    <submittedName>
        <fullName evidence="8">Inorganic phosphate cotransporter isoform X1</fullName>
    </submittedName>
</protein>
<accession>A0A6J3C1J6</accession>
<evidence type="ECO:0000256" key="4">
    <source>
        <dbReference type="ARBA" id="ARBA00023136"/>
    </source>
</evidence>
<dbReference type="KEGG" id="gmw:113515840"/>
<evidence type="ECO:0000256" key="1">
    <source>
        <dbReference type="ARBA" id="ARBA00004141"/>
    </source>
</evidence>
<dbReference type="PROSITE" id="PS50850">
    <property type="entry name" value="MFS"/>
    <property type="match status" value="1"/>
</dbReference>
<keyword evidence="7" id="KW-1185">Reference proteome</keyword>
<feature type="transmembrane region" description="Helical" evidence="5">
    <location>
        <begin position="88"/>
        <end position="107"/>
    </location>
</feature>
<dbReference type="RefSeq" id="XP_031766186.2">
    <property type="nucleotide sequence ID" value="XM_031910326.2"/>
</dbReference>
<evidence type="ECO:0000313" key="8">
    <source>
        <dbReference type="RefSeq" id="XP_031766186.2"/>
    </source>
</evidence>
<evidence type="ECO:0000256" key="5">
    <source>
        <dbReference type="SAM" id="Phobius"/>
    </source>
</evidence>
<feature type="transmembrane region" description="Helical" evidence="5">
    <location>
        <begin position="382"/>
        <end position="405"/>
    </location>
</feature>
<dbReference type="PANTHER" id="PTHR11662:SF280">
    <property type="entry name" value="FI21844P1-RELATED"/>
    <property type="match status" value="1"/>
</dbReference>
<dbReference type="CDD" id="cd17318">
    <property type="entry name" value="MFS_SLC17"/>
    <property type="match status" value="1"/>
</dbReference>